<evidence type="ECO:0000256" key="5">
    <source>
        <dbReference type="SAM" id="Phobius"/>
    </source>
</evidence>
<feature type="transmembrane region" description="Helical" evidence="5">
    <location>
        <begin position="224"/>
        <end position="247"/>
    </location>
</feature>
<gene>
    <name evidence="7" type="ORF">RRG08_033499</name>
</gene>
<feature type="transmembrane region" description="Helical" evidence="5">
    <location>
        <begin position="425"/>
        <end position="447"/>
    </location>
</feature>
<dbReference type="GO" id="GO:0022857">
    <property type="term" value="F:transmembrane transporter activity"/>
    <property type="evidence" value="ECO:0007669"/>
    <property type="project" value="InterPro"/>
</dbReference>
<accession>A0AAE1AUD9</accession>
<feature type="transmembrane region" description="Helical" evidence="5">
    <location>
        <begin position="490"/>
        <end position="508"/>
    </location>
</feature>
<feature type="transmembrane region" description="Helical" evidence="5">
    <location>
        <begin position="196"/>
        <end position="217"/>
    </location>
</feature>
<dbReference type="Pfam" id="PF00083">
    <property type="entry name" value="Sugar_tr"/>
    <property type="match status" value="1"/>
</dbReference>
<feature type="transmembrane region" description="Helical" evidence="5">
    <location>
        <begin position="459"/>
        <end position="478"/>
    </location>
</feature>
<evidence type="ECO:0000256" key="2">
    <source>
        <dbReference type="ARBA" id="ARBA00022692"/>
    </source>
</evidence>
<evidence type="ECO:0000256" key="1">
    <source>
        <dbReference type="ARBA" id="ARBA00004141"/>
    </source>
</evidence>
<dbReference type="EMBL" id="JAWDGP010001166">
    <property type="protein sequence ID" value="KAK3793924.1"/>
    <property type="molecule type" value="Genomic_DNA"/>
</dbReference>
<dbReference type="Gene3D" id="1.20.1250.20">
    <property type="entry name" value="MFS general substrate transporter like domains"/>
    <property type="match status" value="1"/>
</dbReference>
<reference evidence="7" key="1">
    <citation type="journal article" date="2023" name="G3 (Bethesda)">
        <title>A reference genome for the long-term kleptoplast-retaining sea slug Elysia crispata morphotype clarki.</title>
        <authorList>
            <person name="Eastman K.E."/>
            <person name="Pendleton A.L."/>
            <person name="Shaikh M.A."/>
            <person name="Suttiyut T."/>
            <person name="Ogas R."/>
            <person name="Tomko P."/>
            <person name="Gavelis G."/>
            <person name="Widhalm J.R."/>
            <person name="Wisecaver J.H."/>
        </authorList>
    </citation>
    <scope>NUCLEOTIDE SEQUENCE</scope>
    <source>
        <strain evidence="7">ECLA1</strain>
    </source>
</reference>
<keyword evidence="2 5" id="KW-0812">Transmembrane</keyword>
<protein>
    <recommendedName>
        <fullName evidence="6">Major facilitator superfamily (MFS) profile domain-containing protein</fullName>
    </recommendedName>
</protein>
<dbReference type="SUPFAM" id="SSF103473">
    <property type="entry name" value="MFS general substrate transporter"/>
    <property type="match status" value="1"/>
</dbReference>
<feature type="transmembrane region" description="Helical" evidence="5">
    <location>
        <begin position="167"/>
        <end position="190"/>
    </location>
</feature>
<feature type="domain" description="Major facilitator superfamily (MFS) profile" evidence="6">
    <location>
        <begin position="26"/>
        <end position="513"/>
    </location>
</feature>
<dbReference type="InterPro" id="IPR036259">
    <property type="entry name" value="MFS_trans_sf"/>
</dbReference>
<dbReference type="InterPro" id="IPR005828">
    <property type="entry name" value="MFS_sugar_transport-like"/>
</dbReference>
<feature type="transmembrane region" description="Helical" evidence="5">
    <location>
        <begin position="135"/>
        <end position="155"/>
    </location>
</feature>
<dbReference type="GO" id="GO:0016020">
    <property type="term" value="C:membrane"/>
    <property type="evidence" value="ECO:0007669"/>
    <property type="project" value="UniProtKB-SubCell"/>
</dbReference>
<proteinExistence type="predicted"/>
<feature type="transmembrane region" description="Helical" evidence="5">
    <location>
        <begin position="335"/>
        <end position="356"/>
    </location>
</feature>
<dbReference type="Proteomes" id="UP001283361">
    <property type="component" value="Unassembled WGS sequence"/>
</dbReference>
<evidence type="ECO:0000259" key="6">
    <source>
        <dbReference type="PROSITE" id="PS50850"/>
    </source>
</evidence>
<name>A0AAE1AUD9_9GAST</name>
<evidence type="ECO:0000256" key="3">
    <source>
        <dbReference type="ARBA" id="ARBA00022989"/>
    </source>
</evidence>
<organism evidence="7 8">
    <name type="scientific">Elysia crispata</name>
    <name type="common">lettuce slug</name>
    <dbReference type="NCBI Taxonomy" id="231223"/>
    <lineage>
        <taxon>Eukaryota</taxon>
        <taxon>Metazoa</taxon>
        <taxon>Spiralia</taxon>
        <taxon>Lophotrochozoa</taxon>
        <taxon>Mollusca</taxon>
        <taxon>Gastropoda</taxon>
        <taxon>Heterobranchia</taxon>
        <taxon>Euthyneura</taxon>
        <taxon>Panpulmonata</taxon>
        <taxon>Sacoglossa</taxon>
        <taxon>Placobranchoidea</taxon>
        <taxon>Plakobranchidae</taxon>
        <taxon>Elysia</taxon>
    </lineage>
</organism>
<dbReference type="InterPro" id="IPR020846">
    <property type="entry name" value="MFS_dom"/>
</dbReference>
<dbReference type="PROSITE" id="PS50850">
    <property type="entry name" value="MFS"/>
    <property type="match status" value="1"/>
</dbReference>
<feature type="transmembrane region" description="Helical" evidence="5">
    <location>
        <begin position="368"/>
        <end position="386"/>
    </location>
</feature>
<comment type="subcellular location">
    <subcellularLocation>
        <location evidence="1">Membrane</location>
        <topology evidence="1">Multi-pass membrane protein</topology>
    </subcellularLocation>
</comment>
<keyword evidence="4 5" id="KW-0472">Membrane</keyword>
<evidence type="ECO:0000256" key="4">
    <source>
        <dbReference type="ARBA" id="ARBA00023136"/>
    </source>
</evidence>
<feature type="transmembrane region" description="Helical" evidence="5">
    <location>
        <begin position="398"/>
        <end position="419"/>
    </location>
</feature>
<evidence type="ECO:0000313" key="7">
    <source>
        <dbReference type="EMBL" id="KAK3793924.1"/>
    </source>
</evidence>
<dbReference type="CDD" id="cd17317">
    <property type="entry name" value="MFS_SLC22"/>
    <property type="match status" value="1"/>
</dbReference>
<keyword evidence="8" id="KW-1185">Reference proteome</keyword>
<keyword evidence="3 5" id="KW-1133">Transmembrane helix</keyword>
<feature type="transmembrane region" description="Helical" evidence="5">
    <location>
        <begin position="253"/>
        <end position="272"/>
    </location>
</feature>
<dbReference type="AlphaFoldDB" id="A0AAE1AUD9"/>
<evidence type="ECO:0000313" key="8">
    <source>
        <dbReference type="Proteomes" id="UP001283361"/>
    </source>
</evidence>
<dbReference type="PANTHER" id="PTHR24064">
    <property type="entry name" value="SOLUTE CARRIER FAMILY 22 MEMBER"/>
    <property type="match status" value="1"/>
</dbReference>
<sequence length="562" mass="62281">MSEASHIVEHLIATLGWRGRFQCIALLLVGFTSEILSGFNHVIMAFHGPPVSHTCKAGPQIHLGYNSTSWVQSSHAYSVQPYVTNVTHSECLTTVTYSDGQDEVIKCTSGQWEYFPQYGERNIVSEFDLVCSAEYLTSLATTIYFTGVMVGGLVFGDLADRFGRLPVMLFTHYSLAVVGLISAFSVNYTMFVCLRFITGIFVQGLQNSAFTLAIEFVQPQYRPLAGVVVDLFFSLSIMVLAGLAFGIRNWRHLQIAVSLIPLATLLYTWALPESLRWLVMKRKTQRAEKLLRRICKINKIPFPVETWDRVTSTAGEQVLVKQQYNLTHLFRTCSLVKTVGVSAYVWFVISATYYGLTFKVTSLSGHRYFNFFISGLFEAVVYVLAIPLMNRFGRKGPLVGSFMIIATMCLASGFMATYSSGLEQVITAFGLTGKIVSSCVFVIFYIYSSEMFPTVVRSAALGLCMVWARLGGLIAPQLNQWTSVLLGFDVIYLFGAMSLIGGLIVLTLPETHKRRLPDTFGEGNSFSNRISTQAKTIGLAGKPVKDDANREMLGTCNGSENV</sequence>
<comment type="caution">
    <text evidence="7">The sequence shown here is derived from an EMBL/GenBank/DDBJ whole genome shotgun (WGS) entry which is preliminary data.</text>
</comment>